<feature type="transmembrane region" description="Helical" evidence="6">
    <location>
        <begin position="284"/>
        <end position="305"/>
    </location>
</feature>
<sequence>VFLLPFILKGLSFSYKYYLFVLNMAGIYIILNVGLDLLSGFTGLVSLGHAGFLAVGAYTSAILVDQFGVPFALSLIISPLIAGLFGFVIGFPALRITGMYLGLTTMGFGFIVKRMIIAFREWTHGSGGLDVSSPMLFGYTIKSDWNNYFLIYTFVIIAVIVGRRIAKSKIGRAFMAIRDSEQAAEAAGINLAKYKMLAFFISGIFAGFAGVLFAHTSSFISTDHFDILLSIYFIIMVLVGGASSIYGAVLGTLFIVLLDNLFVPLLEDQIHFWFNTQTGDIQSLIFGLIMFLFIIFQPMGLYGMWLKMRIYWKLFPFNPRQRFT</sequence>
<gene>
    <name evidence="7" type="ORF">METZ01_LOCUS189253</name>
</gene>
<evidence type="ECO:0000313" key="7">
    <source>
        <dbReference type="EMBL" id="SVB36399.1"/>
    </source>
</evidence>
<comment type="subcellular location">
    <subcellularLocation>
        <location evidence="1">Cell membrane</location>
        <topology evidence="1">Multi-pass membrane protein</topology>
    </subcellularLocation>
</comment>
<keyword evidence="5 6" id="KW-0472">Membrane</keyword>
<evidence type="ECO:0000256" key="5">
    <source>
        <dbReference type="ARBA" id="ARBA00023136"/>
    </source>
</evidence>
<dbReference type="CDD" id="cd06581">
    <property type="entry name" value="TM_PBP1_LivM_like"/>
    <property type="match status" value="1"/>
</dbReference>
<dbReference type="InterPro" id="IPR043428">
    <property type="entry name" value="LivM-like"/>
</dbReference>
<keyword evidence="4 6" id="KW-1133">Transmembrane helix</keyword>
<evidence type="ECO:0000256" key="3">
    <source>
        <dbReference type="ARBA" id="ARBA00022692"/>
    </source>
</evidence>
<proteinExistence type="predicted"/>
<feature type="transmembrane region" description="Helical" evidence="6">
    <location>
        <begin position="41"/>
        <end position="64"/>
    </location>
</feature>
<feature type="transmembrane region" description="Helical" evidence="6">
    <location>
        <begin position="97"/>
        <end position="116"/>
    </location>
</feature>
<protein>
    <recommendedName>
        <fullName evidence="8">Branched-chain amino acid ABC transporter permease</fullName>
    </recommendedName>
</protein>
<dbReference type="AlphaFoldDB" id="A0A382DE38"/>
<feature type="transmembrane region" description="Helical" evidence="6">
    <location>
        <begin position="145"/>
        <end position="166"/>
    </location>
</feature>
<dbReference type="GO" id="GO:0015658">
    <property type="term" value="F:branched-chain amino acid transmembrane transporter activity"/>
    <property type="evidence" value="ECO:0007669"/>
    <property type="project" value="InterPro"/>
</dbReference>
<dbReference type="InterPro" id="IPR001851">
    <property type="entry name" value="ABC_transp_permease"/>
</dbReference>
<feature type="transmembrane region" description="Helical" evidence="6">
    <location>
        <begin position="196"/>
        <end position="215"/>
    </location>
</feature>
<dbReference type="PANTHER" id="PTHR30482">
    <property type="entry name" value="HIGH-AFFINITY BRANCHED-CHAIN AMINO ACID TRANSPORT SYSTEM PERMEASE"/>
    <property type="match status" value="1"/>
</dbReference>
<organism evidence="7">
    <name type="scientific">marine metagenome</name>
    <dbReference type="NCBI Taxonomy" id="408172"/>
    <lineage>
        <taxon>unclassified sequences</taxon>
        <taxon>metagenomes</taxon>
        <taxon>ecological metagenomes</taxon>
    </lineage>
</organism>
<accession>A0A382DE38</accession>
<evidence type="ECO:0000256" key="2">
    <source>
        <dbReference type="ARBA" id="ARBA00022475"/>
    </source>
</evidence>
<dbReference type="PANTHER" id="PTHR30482:SF20">
    <property type="entry name" value="HIGH-AFFINITY BRANCHED-CHAIN AMINO ACID TRANSPORT SYSTEM PERMEASE PROTEIN LIVM"/>
    <property type="match status" value="1"/>
</dbReference>
<keyword evidence="3 6" id="KW-0812">Transmembrane</keyword>
<dbReference type="GO" id="GO:0005886">
    <property type="term" value="C:plasma membrane"/>
    <property type="evidence" value="ECO:0007669"/>
    <property type="project" value="UniProtKB-SubCell"/>
</dbReference>
<keyword evidence="2" id="KW-1003">Cell membrane</keyword>
<evidence type="ECO:0008006" key="8">
    <source>
        <dbReference type="Google" id="ProtNLM"/>
    </source>
</evidence>
<feature type="transmembrane region" description="Helical" evidence="6">
    <location>
        <begin position="71"/>
        <end position="91"/>
    </location>
</feature>
<dbReference type="EMBL" id="UINC01038826">
    <property type="protein sequence ID" value="SVB36399.1"/>
    <property type="molecule type" value="Genomic_DNA"/>
</dbReference>
<evidence type="ECO:0000256" key="1">
    <source>
        <dbReference type="ARBA" id="ARBA00004651"/>
    </source>
</evidence>
<reference evidence="7" key="1">
    <citation type="submission" date="2018-05" db="EMBL/GenBank/DDBJ databases">
        <authorList>
            <person name="Lanie J.A."/>
            <person name="Ng W.-L."/>
            <person name="Kazmierczak K.M."/>
            <person name="Andrzejewski T.M."/>
            <person name="Davidsen T.M."/>
            <person name="Wayne K.J."/>
            <person name="Tettelin H."/>
            <person name="Glass J.I."/>
            <person name="Rusch D."/>
            <person name="Podicherti R."/>
            <person name="Tsui H.-C.T."/>
            <person name="Winkler M.E."/>
        </authorList>
    </citation>
    <scope>NUCLEOTIDE SEQUENCE</scope>
</reference>
<feature type="transmembrane region" description="Helical" evidence="6">
    <location>
        <begin position="227"/>
        <end position="258"/>
    </location>
</feature>
<evidence type="ECO:0000256" key="6">
    <source>
        <dbReference type="SAM" id="Phobius"/>
    </source>
</evidence>
<feature type="transmembrane region" description="Helical" evidence="6">
    <location>
        <begin position="17"/>
        <end position="35"/>
    </location>
</feature>
<dbReference type="Pfam" id="PF02653">
    <property type="entry name" value="BPD_transp_2"/>
    <property type="match status" value="1"/>
</dbReference>
<feature type="non-terminal residue" evidence="7">
    <location>
        <position position="1"/>
    </location>
</feature>
<evidence type="ECO:0000256" key="4">
    <source>
        <dbReference type="ARBA" id="ARBA00022989"/>
    </source>
</evidence>
<name>A0A382DE38_9ZZZZ</name>